<evidence type="ECO:0000313" key="3">
    <source>
        <dbReference type="Proteomes" id="UP000244913"/>
    </source>
</evidence>
<evidence type="ECO:0000313" key="2">
    <source>
        <dbReference type="EMBL" id="PVM73950.1"/>
    </source>
</evidence>
<name>A0A2T9J1I6_9CAUL</name>
<dbReference type="PROSITE" id="PS50231">
    <property type="entry name" value="RICIN_B_LECTIN"/>
    <property type="match status" value="1"/>
</dbReference>
<dbReference type="AlphaFoldDB" id="A0A2T9J1I6"/>
<feature type="region of interest" description="Disordered" evidence="1">
    <location>
        <begin position="251"/>
        <end position="277"/>
    </location>
</feature>
<dbReference type="Proteomes" id="UP000244913">
    <property type="component" value="Unassembled WGS sequence"/>
</dbReference>
<evidence type="ECO:0000256" key="1">
    <source>
        <dbReference type="SAM" id="MobiDB-lite"/>
    </source>
</evidence>
<proteinExistence type="predicted"/>
<reference evidence="2 3" key="1">
    <citation type="submission" date="2018-04" db="EMBL/GenBank/DDBJ databases">
        <title>The genome sequence of Caulobacter sp. 736.</title>
        <authorList>
            <person name="Gao J."/>
            <person name="Sun J."/>
        </authorList>
    </citation>
    <scope>NUCLEOTIDE SEQUENCE [LARGE SCALE GENOMIC DNA]</scope>
    <source>
        <strain evidence="2 3">736</strain>
    </source>
</reference>
<accession>A0A2T9J1I6</accession>
<dbReference type="SUPFAM" id="SSF50370">
    <property type="entry name" value="Ricin B-like lectins"/>
    <property type="match status" value="1"/>
</dbReference>
<dbReference type="EMBL" id="QDKP01000058">
    <property type="protein sequence ID" value="PVM73950.1"/>
    <property type="molecule type" value="Genomic_DNA"/>
</dbReference>
<keyword evidence="3" id="KW-1185">Reference proteome</keyword>
<sequence length="277" mass="30243">MAEAPLLYVILSAASRDWPTPWALTAAGSDGLGAEAHWDTMDCRVGIAPAGYGDNQLWRRTGKDGRFRLEAVALSHPGGGVGGGLHFTEVQGRAPVRVVMFDENDRGFDWNLDPHLETTPIVARPGDQLLEISGNGPYDARSQVRVYEYDRHNRAHQEWRFAPYRPSFGHPRIAYRQRSLAAGGELRGTVHTLDNRGSRGPRVFTVELAGSGVSQHRWRVAAGSHSAMERLAALGGSIGVDEIASFRRERLQAGSGLEPNGSPRRPGWSWAPTPAPP</sequence>
<protein>
    <submittedName>
        <fullName evidence="2">Uncharacterized protein</fullName>
    </submittedName>
</protein>
<gene>
    <name evidence="2" type="ORF">DDF65_20275</name>
</gene>
<dbReference type="RefSeq" id="WP_116569398.1">
    <property type="nucleotide sequence ID" value="NZ_QDKP01000058.1"/>
</dbReference>
<dbReference type="InterPro" id="IPR035992">
    <property type="entry name" value="Ricin_B-like_lectins"/>
</dbReference>
<comment type="caution">
    <text evidence="2">The sequence shown here is derived from an EMBL/GenBank/DDBJ whole genome shotgun (WGS) entry which is preliminary data.</text>
</comment>
<organism evidence="2 3">
    <name type="scientific">Caulobacter radicis</name>
    <dbReference type="NCBI Taxonomy" id="2172650"/>
    <lineage>
        <taxon>Bacteria</taxon>
        <taxon>Pseudomonadati</taxon>
        <taxon>Pseudomonadota</taxon>
        <taxon>Alphaproteobacteria</taxon>
        <taxon>Caulobacterales</taxon>
        <taxon>Caulobacteraceae</taxon>
        <taxon>Caulobacter</taxon>
    </lineage>
</organism>